<evidence type="ECO:0000313" key="2">
    <source>
        <dbReference type="EMBL" id="EQB39069.1"/>
    </source>
</evidence>
<dbReference type="EMBL" id="AUPZ01000010">
    <property type="protein sequence ID" value="EQB39069.1"/>
    <property type="molecule type" value="Genomic_DNA"/>
</dbReference>
<accession>T0KPM8</accession>
<dbReference type="AlphaFoldDB" id="T0KPM8"/>
<comment type="caution">
    <text evidence="2">The sequence shown here is derived from an EMBL/GenBank/DDBJ whole genome shotgun (WGS) entry which is preliminary data.</text>
</comment>
<evidence type="ECO:0000313" key="3">
    <source>
        <dbReference type="Proteomes" id="UP000015520"/>
    </source>
</evidence>
<evidence type="ECO:0000256" key="1">
    <source>
        <dbReference type="SAM" id="MobiDB-lite"/>
    </source>
</evidence>
<keyword evidence="3" id="KW-1185">Reference proteome</keyword>
<protein>
    <submittedName>
        <fullName evidence="2">Uncharacterized protein</fullName>
    </submittedName>
</protein>
<name>T0KPM8_9BACT</name>
<proteinExistence type="predicted"/>
<dbReference type="Proteomes" id="UP000015520">
    <property type="component" value="Unassembled WGS sequence"/>
</dbReference>
<reference evidence="2 3" key="1">
    <citation type="submission" date="2013-07" db="EMBL/GenBank/DDBJ databases">
        <title>Sulfurimonas hongkongensis AST-10 Genome Sequencing.</title>
        <authorList>
            <person name="Cai L."/>
            <person name="Zhang T."/>
        </authorList>
    </citation>
    <scope>NUCLEOTIDE SEQUENCE [LARGE SCALE GENOMIC DNA]</scope>
    <source>
        <strain evidence="2 3">AST-10</strain>
    </source>
</reference>
<feature type="region of interest" description="Disordered" evidence="1">
    <location>
        <begin position="1"/>
        <end position="39"/>
    </location>
</feature>
<dbReference type="STRING" id="1172190.M947_07870"/>
<organism evidence="2 3">
    <name type="scientific">Sulfurimonas hongkongensis</name>
    <dbReference type="NCBI Taxonomy" id="1172190"/>
    <lineage>
        <taxon>Bacteria</taxon>
        <taxon>Pseudomonadati</taxon>
        <taxon>Campylobacterota</taxon>
        <taxon>Epsilonproteobacteria</taxon>
        <taxon>Campylobacterales</taxon>
        <taxon>Sulfurimonadaceae</taxon>
        <taxon>Sulfurimonas</taxon>
    </lineage>
</organism>
<feature type="compositionally biased region" description="Gly residues" evidence="1">
    <location>
        <begin position="11"/>
        <end position="22"/>
    </location>
</feature>
<sequence>MQKCFFRVQDDGGGVQDDGGGVQDDIPRRHSVLDTESSL</sequence>
<gene>
    <name evidence="2" type="ORF">M947_07870</name>
</gene>